<reference evidence="3 4" key="1">
    <citation type="submission" date="2016-12" db="EMBL/GenBank/DDBJ databases">
        <title>The genomes of Aspergillus section Nigri reveals drivers in fungal speciation.</title>
        <authorList>
            <consortium name="DOE Joint Genome Institute"/>
            <person name="Vesth T.C."/>
            <person name="Nybo J."/>
            <person name="Theobald S."/>
            <person name="Brandl J."/>
            <person name="Frisvad J.C."/>
            <person name="Nielsen K.F."/>
            <person name="Lyhne E.K."/>
            <person name="Kogle M.E."/>
            <person name="Kuo A."/>
            <person name="Riley R."/>
            <person name="Clum A."/>
            <person name="Nolan M."/>
            <person name="Lipzen A."/>
            <person name="Salamov A."/>
            <person name="Henrissat B."/>
            <person name="Wiebenga A."/>
            <person name="De Vries R.P."/>
            <person name="Grigoriev I.V."/>
            <person name="Mortensen U.H."/>
            <person name="Andersen M.R."/>
            <person name="Baker S.E."/>
        </authorList>
    </citation>
    <scope>NUCLEOTIDE SEQUENCE [LARGE SCALE GENOMIC DNA]</scope>
    <source>
        <strain evidence="3 4">IBT 23096</strain>
    </source>
</reference>
<sequence>MFFFFFSFFLFFPSSLCLSLIYFTFSSVSVPLRNQGSNCKNTTHDDDESGTSRNMESSASSPYGNPIPEGNAIISPRDCKAPGQKRKTSTSQGTEDMQPDFHVPHLEWVPASDSQQSPALSSLTRRQCWSSGFH</sequence>
<feature type="signal peptide" evidence="2">
    <location>
        <begin position="1"/>
        <end position="17"/>
    </location>
</feature>
<dbReference type="Proteomes" id="UP000234275">
    <property type="component" value="Unassembled WGS sequence"/>
</dbReference>
<dbReference type="EMBL" id="MSFO01000001">
    <property type="protein sequence ID" value="PLB54427.1"/>
    <property type="molecule type" value="Genomic_DNA"/>
</dbReference>
<feature type="chain" id="PRO_5014148987" evidence="2">
    <location>
        <begin position="18"/>
        <end position="134"/>
    </location>
</feature>
<dbReference type="AlphaFoldDB" id="A0A2I2GNH2"/>
<gene>
    <name evidence="3" type="ORF">P170DRAFT_18357</name>
</gene>
<evidence type="ECO:0000313" key="4">
    <source>
        <dbReference type="Proteomes" id="UP000234275"/>
    </source>
</evidence>
<accession>A0A2I2GNH2</accession>
<keyword evidence="2" id="KW-0732">Signal</keyword>
<organism evidence="3 4">
    <name type="scientific">Aspergillus steynii IBT 23096</name>
    <dbReference type="NCBI Taxonomy" id="1392250"/>
    <lineage>
        <taxon>Eukaryota</taxon>
        <taxon>Fungi</taxon>
        <taxon>Dikarya</taxon>
        <taxon>Ascomycota</taxon>
        <taxon>Pezizomycotina</taxon>
        <taxon>Eurotiomycetes</taxon>
        <taxon>Eurotiomycetidae</taxon>
        <taxon>Eurotiales</taxon>
        <taxon>Aspergillaceae</taxon>
        <taxon>Aspergillus</taxon>
        <taxon>Aspergillus subgen. Circumdati</taxon>
    </lineage>
</organism>
<keyword evidence="4" id="KW-1185">Reference proteome</keyword>
<protein>
    <submittedName>
        <fullName evidence="3">Uncharacterized protein</fullName>
    </submittedName>
</protein>
<dbReference type="VEuPathDB" id="FungiDB:P170DRAFT_18357"/>
<dbReference type="RefSeq" id="XP_024709729.1">
    <property type="nucleotide sequence ID" value="XM_024842673.1"/>
</dbReference>
<feature type="compositionally biased region" description="Polar residues" evidence="1">
    <location>
        <begin position="112"/>
        <end position="134"/>
    </location>
</feature>
<evidence type="ECO:0000256" key="1">
    <source>
        <dbReference type="SAM" id="MobiDB-lite"/>
    </source>
</evidence>
<name>A0A2I2GNH2_9EURO</name>
<feature type="compositionally biased region" description="Polar residues" evidence="1">
    <location>
        <begin position="51"/>
        <end position="63"/>
    </location>
</feature>
<evidence type="ECO:0000313" key="3">
    <source>
        <dbReference type="EMBL" id="PLB54427.1"/>
    </source>
</evidence>
<feature type="region of interest" description="Disordered" evidence="1">
    <location>
        <begin position="35"/>
        <end position="134"/>
    </location>
</feature>
<dbReference type="GeneID" id="36550371"/>
<evidence type="ECO:0000256" key="2">
    <source>
        <dbReference type="SAM" id="SignalP"/>
    </source>
</evidence>
<comment type="caution">
    <text evidence="3">The sequence shown here is derived from an EMBL/GenBank/DDBJ whole genome shotgun (WGS) entry which is preliminary data.</text>
</comment>
<proteinExistence type="predicted"/>